<dbReference type="Pfam" id="PF00668">
    <property type="entry name" value="Condensation"/>
    <property type="match status" value="2"/>
</dbReference>
<protein>
    <submittedName>
        <fullName evidence="6">Non-ribosomal peptide synthetase</fullName>
    </submittedName>
</protein>
<evidence type="ECO:0000256" key="1">
    <source>
        <dbReference type="ARBA" id="ARBA00001957"/>
    </source>
</evidence>
<dbReference type="InterPro" id="IPR020845">
    <property type="entry name" value="AMP-binding_CS"/>
</dbReference>
<evidence type="ECO:0000313" key="6">
    <source>
        <dbReference type="EMBL" id="PEM66579.1"/>
    </source>
</evidence>
<keyword evidence="3" id="KW-0547">Nucleotide-binding</keyword>
<dbReference type="Gene3D" id="1.10.1200.10">
    <property type="entry name" value="ACP-like"/>
    <property type="match status" value="1"/>
</dbReference>
<dbReference type="GO" id="GO:0017000">
    <property type="term" value="P:antibiotic biosynthetic process"/>
    <property type="evidence" value="ECO:0007669"/>
    <property type="project" value="UniProtKB-KW"/>
</dbReference>
<dbReference type="SUPFAM" id="SSF56801">
    <property type="entry name" value="Acetyl-CoA synthetase-like"/>
    <property type="match status" value="1"/>
</dbReference>
<dbReference type="Gene3D" id="3.30.300.30">
    <property type="match status" value="1"/>
</dbReference>
<dbReference type="SUPFAM" id="SSF52777">
    <property type="entry name" value="CoA-dependent acyltransferases"/>
    <property type="match status" value="4"/>
</dbReference>
<sequence length="1531" mass="177183">MRINSFFNDSFSDKTHFNVFMGGEKMDNKQFHNLSFPLTNAQKRIWYTEKLTNENSFNNICGSLIVKGNLDLTVLEHAINLFIQKNDALRLNILEENGEPYQYVRPYQKEQLEYHDFSSGQDSEENCQKWMKYKSHQVTKPEDYPLYYFGLFKISEEKKGYYFRIHHIIGDGWSTTQMTNQIWDYYSTLLNGEGVNPDVEFSFIDSIDAERKYLESARYIKDKKYWLDEFSFESAMDISFPSLVDETAGKRTTFLLNAEQSNNIRDYVKETNCSLNTFFMSVFMIYMYQTTMDKNIVIGNPVLNRTGRAERNIFGMFTSTMPFKINIEQGVTFEEFYKTVNLKLKKSFLHQKYPYNHLMQDLKLREKGYDNLFDVCVNYYNTKIINDLHGSPILSQEIYNGNQLYNLQLVIKDWENNKMQLDYDYKKSIYSYEKISRMHGHLLRIIENVLEKPSIPVDELDLVSNEQKDDLVNKFNLTHKPLPKGNSIIELIEDQALKTPNNIALEYNGKTLTYQKMNERANQLARLLTKKGVEKGSRVCLYANHSLEAVVAILAILKVGGIYVPIDPSTPRERIKYIIENSDCNFILTNILELDLSFRGTLIDITSNESLMEMNTNLGLSYSKEDVAYIIYTSGSTGNPKGVMIRNIGLINYVYWAMKTYITDINESFALYSSFSFDLTITSIFTPLINGNKTIIYREIEDEFILLRILQENKANVVKLTPAHLQLLVNMHVKSNQIKKFIVGGEALSAGLVSKVRDLFNNNVEIYNEYGPTETVVGSMVYKISTNENNMDIIPIGKPIDNTKVYVLNRDRKPLPIGEVGELYISGLGLAKGYINLPEETQYRFQPNPFVKNQLMYKTGDLARFIDEETITYMGRSDSQVKLRGYRIELSEIERKLNSHDLITSAVVEKYSNYQQESEYLQAFIVSSDNLKEDDIKNFLGKSLPEYMIPTSIMQLKDLPLTINGKIDKKKLEEFYLARKTTVKSIKESVTNLNNTHLEVFDSIKRILKRNDLEMSGNFINAGGDSIKAIQIAAHLRNADIEVKVKDILASKSIYDIIQAAKKSALNIETPHVVKGIVEPTPAISWFFKKHFTNYNHWNQSITLKLNLDVDHHLLQQSLNMLFKHHDTLRLNYIPTEGKLYYNDSHLQNPVPLIVYDLSMYDQREQEQKIIEYGNEIKSSFDIESGILFKACLFNLGDAQGKRLVLTAHHLIIDGVSWRIIVEDLENLYYNHLVKEKSFSLGNKTDSFKQWAELLHSIGASFENEIPYWLNTLGCNFDYPVDFNKQEDLHKYNDSITFCLSIEKTRELLTTANETFTTSIQDLLVTALCRAIFDQTSKRDIVLEMESHGRQNLESNINVIRTIGWFTSLYPVLLNLGENNDISSQIKSIKEQLRAVPNNGIGYGFLTYVRNVLPETDRKLIRFNYLGQFESTERNLFQMESRYSGSDIGKDNVNTYLIEIIGFVLNGRLHLQLTFNSNRFKRDSVEKFMLIYSKEIDMVLEKCLLHEKREFTPSDFELTGISQADLDKLFS</sequence>
<evidence type="ECO:0000256" key="5">
    <source>
        <dbReference type="ARBA" id="ARBA00023194"/>
    </source>
</evidence>
<accession>A0A2A8C0J7</accession>
<dbReference type="Pfam" id="PF00550">
    <property type="entry name" value="PP-binding"/>
    <property type="match status" value="1"/>
</dbReference>
<keyword evidence="5" id="KW-0045">Antibiotic biosynthesis</keyword>
<dbReference type="EMBL" id="NUDP01000089">
    <property type="protein sequence ID" value="PEM66579.1"/>
    <property type="molecule type" value="Genomic_DNA"/>
</dbReference>
<dbReference type="Gene3D" id="3.30.559.30">
    <property type="entry name" value="Nonribosomal peptide synthetase, condensation domain"/>
    <property type="match status" value="2"/>
</dbReference>
<comment type="similarity">
    <text evidence="2">Belongs to the ATP-dependent AMP-binding enzyme family.</text>
</comment>
<dbReference type="InterPro" id="IPR036736">
    <property type="entry name" value="ACP-like_sf"/>
</dbReference>
<evidence type="ECO:0000256" key="4">
    <source>
        <dbReference type="ARBA" id="ARBA00022840"/>
    </source>
</evidence>
<dbReference type="PANTHER" id="PTHR45398:SF1">
    <property type="entry name" value="ENZYME, PUTATIVE (JCVI)-RELATED"/>
    <property type="match status" value="1"/>
</dbReference>
<dbReference type="GO" id="GO:0008610">
    <property type="term" value="P:lipid biosynthetic process"/>
    <property type="evidence" value="ECO:0007669"/>
    <property type="project" value="UniProtKB-ARBA"/>
</dbReference>
<dbReference type="Gene3D" id="2.30.38.10">
    <property type="entry name" value="Luciferase, Domain 3"/>
    <property type="match status" value="1"/>
</dbReference>
<dbReference type="NCBIfam" id="TIGR01720">
    <property type="entry name" value="NRPS-para261"/>
    <property type="match status" value="1"/>
</dbReference>
<keyword evidence="4" id="KW-0067">ATP-binding</keyword>
<dbReference type="Gene3D" id="3.30.559.10">
    <property type="entry name" value="Chloramphenicol acetyltransferase-like domain"/>
    <property type="match status" value="2"/>
</dbReference>
<evidence type="ECO:0000256" key="3">
    <source>
        <dbReference type="ARBA" id="ARBA00022741"/>
    </source>
</evidence>
<dbReference type="NCBIfam" id="TIGR01733">
    <property type="entry name" value="AA-adenyl-dom"/>
    <property type="match status" value="1"/>
</dbReference>
<name>A0A2A8C0J7_9BACI</name>
<dbReference type="PROSITE" id="PS00455">
    <property type="entry name" value="AMP_BINDING"/>
    <property type="match status" value="1"/>
</dbReference>
<dbReference type="InterPro" id="IPR010060">
    <property type="entry name" value="NRPS_synth"/>
</dbReference>
<dbReference type="GO" id="GO:0003824">
    <property type="term" value="F:catalytic activity"/>
    <property type="evidence" value="ECO:0007669"/>
    <property type="project" value="InterPro"/>
</dbReference>
<dbReference type="FunFam" id="3.40.50.980:FF:000001">
    <property type="entry name" value="Non-ribosomal peptide synthetase"/>
    <property type="match status" value="1"/>
</dbReference>
<comment type="caution">
    <text evidence="6">The sequence shown here is derived from an EMBL/GenBank/DDBJ whole genome shotgun (WGS) entry which is preliminary data.</text>
</comment>
<organism evidence="6 7">
    <name type="scientific">Bacillus pseudomycoides</name>
    <dbReference type="NCBI Taxonomy" id="64104"/>
    <lineage>
        <taxon>Bacteria</taxon>
        <taxon>Bacillati</taxon>
        <taxon>Bacillota</taxon>
        <taxon>Bacilli</taxon>
        <taxon>Bacillales</taxon>
        <taxon>Bacillaceae</taxon>
        <taxon>Bacillus</taxon>
        <taxon>Bacillus cereus group</taxon>
    </lineage>
</organism>
<dbReference type="InterPro" id="IPR000873">
    <property type="entry name" value="AMP-dep_synth/lig_dom"/>
</dbReference>
<evidence type="ECO:0000256" key="2">
    <source>
        <dbReference type="ARBA" id="ARBA00006432"/>
    </source>
</evidence>
<dbReference type="PRINTS" id="PR00154">
    <property type="entry name" value="AMPBINDING"/>
</dbReference>
<dbReference type="InterPro" id="IPR010071">
    <property type="entry name" value="AA_adenyl_dom"/>
</dbReference>
<dbReference type="InterPro" id="IPR023213">
    <property type="entry name" value="CAT-like_dom_sf"/>
</dbReference>
<comment type="cofactor">
    <cofactor evidence="1">
        <name>pantetheine 4'-phosphate</name>
        <dbReference type="ChEBI" id="CHEBI:47942"/>
    </cofactor>
</comment>
<reference evidence="6 7" key="1">
    <citation type="submission" date="2017-09" db="EMBL/GenBank/DDBJ databases">
        <title>Large-scale bioinformatics analysis of Bacillus genomes uncovers conserved roles of natural products in bacterial physiology.</title>
        <authorList>
            <consortium name="Agbiome Team Llc"/>
            <person name="Bleich R.M."/>
            <person name="Grubbs K.J."/>
            <person name="Santa Maria K.C."/>
            <person name="Allen S.E."/>
            <person name="Farag S."/>
            <person name="Shank E.A."/>
            <person name="Bowers A."/>
        </authorList>
    </citation>
    <scope>NUCLEOTIDE SEQUENCE [LARGE SCALE GENOMIC DNA]</scope>
    <source>
        <strain evidence="6 7">AFS009893</strain>
    </source>
</reference>
<dbReference type="GO" id="GO:0005524">
    <property type="term" value="F:ATP binding"/>
    <property type="evidence" value="ECO:0007669"/>
    <property type="project" value="UniProtKB-KW"/>
</dbReference>
<dbReference type="PROSITE" id="PS50075">
    <property type="entry name" value="CARRIER"/>
    <property type="match status" value="1"/>
</dbReference>
<dbReference type="InterPro" id="IPR001242">
    <property type="entry name" value="Condensation_dom"/>
</dbReference>
<dbReference type="Pfam" id="PF00501">
    <property type="entry name" value="AMP-binding"/>
    <property type="match status" value="1"/>
</dbReference>
<evidence type="ECO:0000313" key="7">
    <source>
        <dbReference type="Proteomes" id="UP000219775"/>
    </source>
</evidence>
<dbReference type="Proteomes" id="UP000219775">
    <property type="component" value="Unassembled WGS sequence"/>
</dbReference>
<gene>
    <name evidence="6" type="ORF">CN613_22145</name>
</gene>
<dbReference type="InterPro" id="IPR009081">
    <property type="entry name" value="PP-bd_ACP"/>
</dbReference>
<dbReference type="PANTHER" id="PTHR45398">
    <property type="match status" value="1"/>
</dbReference>
<dbReference type="InterPro" id="IPR025110">
    <property type="entry name" value="AMP-bd_C"/>
</dbReference>
<dbReference type="Gene3D" id="3.40.50.980">
    <property type="match status" value="2"/>
</dbReference>
<dbReference type="InterPro" id="IPR020459">
    <property type="entry name" value="AMP-binding"/>
</dbReference>
<dbReference type="InterPro" id="IPR045851">
    <property type="entry name" value="AMP-bd_C_sf"/>
</dbReference>
<dbReference type="Pfam" id="PF13193">
    <property type="entry name" value="AMP-binding_C"/>
    <property type="match status" value="1"/>
</dbReference>
<dbReference type="SUPFAM" id="SSF47336">
    <property type="entry name" value="ACP-like"/>
    <property type="match status" value="1"/>
</dbReference>
<dbReference type="CDD" id="cd19534">
    <property type="entry name" value="E_NRPS"/>
    <property type="match status" value="1"/>
</dbReference>
<proteinExistence type="inferred from homology"/>